<dbReference type="EMBL" id="CP012390">
    <property type="protein sequence ID" value="ALE18838.1"/>
    <property type="molecule type" value="Genomic_DNA"/>
</dbReference>
<name>A0A0M4M834_9ACTN</name>
<proteinExistence type="predicted"/>
<accession>A0A0M4M834</accession>
<organism evidence="2 3">
    <name type="scientific">Lawsonella clevelandensis</name>
    <dbReference type="NCBI Taxonomy" id="1528099"/>
    <lineage>
        <taxon>Bacteria</taxon>
        <taxon>Bacillati</taxon>
        <taxon>Actinomycetota</taxon>
        <taxon>Actinomycetes</taxon>
        <taxon>Mycobacteriales</taxon>
        <taxon>Lawsonellaceae</taxon>
        <taxon>Lawsonella</taxon>
    </lineage>
</organism>
<dbReference type="KEGG" id="cbq:AL705_03245"/>
<evidence type="ECO:0000313" key="3">
    <source>
        <dbReference type="Proteomes" id="UP000068137"/>
    </source>
</evidence>
<sequence>MPSCWPVAAEAGISRSGSRPRRRRAAPVAGPTTANLVPALAASARASGRSLLRTSTPRREAKTTHMTWPARRGSSQAQTAERPGPWGSPAVQQWLKGVETTWYPACSRALLKGSPAGRLTSRRGVWAASSV</sequence>
<protein>
    <submittedName>
        <fullName evidence="2">Uncharacterized protein</fullName>
    </submittedName>
</protein>
<evidence type="ECO:0000313" key="2">
    <source>
        <dbReference type="EMBL" id="ALE18838.1"/>
    </source>
</evidence>
<dbReference type="Proteomes" id="UP000068137">
    <property type="component" value="Chromosome"/>
</dbReference>
<feature type="region of interest" description="Disordered" evidence="1">
    <location>
        <begin position="45"/>
        <end position="89"/>
    </location>
</feature>
<evidence type="ECO:0000256" key="1">
    <source>
        <dbReference type="SAM" id="MobiDB-lite"/>
    </source>
</evidence>
<gene>
    <name evidence="2" type="ORF">AL705_03245</name>
</gene>
<reference evidence="2 3" key="1">
    <citation type="journal article" date="2015" name="Genome Announc.">
        <title>Complete Genome Sequences for Two Strains of a Novel Fastidious, Partially Acid-Fast, Gram-Positive Corynebacterineae Bacterium, Derived from Human Clinical Samples.</title>
        <authorList>
            <person name="Nicholson A.C."/>
            <person name="Bell M."/>
            <person name="Humrighouse B.W."/>
            <person name="McQuiston J.R."/>
        </authorList>
    </citation>
    <scope>NUCLEOTIDE SEQUENCE [LARGE SCALE GENOMIC DNA]</scope>
    <source>
        <strain evidence="2 3">X1698</strain>
    </source>
</reference>
<dbReference type="AlphaFoldDB" id="A0A0M4M834"/>
<dbReference type="STRING" id="1528099.AL705_03245"/>
<feature type="region of interest" description="Disordered" evidence="1">
    <location>
        <begin position="1"/>
        <end position="32"/>
    </location>
</feature>